<dbReference type="InterPro" id="IPR050312">
    <property type="entry name" value="IolE/XylAMocC-like"/>
</dbReference>
<organism evidence="2 3">
    <name type="scientific">Treponema parvum</name>
    <dbReference type="NCBI Taxonomy" id="138851"/>
    <lineage>
        <taxon>Bacteria</taxon>
        <taxon>Pseudomonadati</taxon>
        <taxon>Spirochaetota</taxon>
        <taxon>Spirochaetia</taxon>
        <taxon>Spirochaetales</taxon>
        <taxon>Treponemataceae</taxon>
        <taxon>Treponema</taxon>
    </lineage>
</organism>
<evidence type="ECO:0000259" key="1">
    <source>
        <dbReference type="Pfam" id="PF01261"/>
    </source>
</evidence>
<dbReference type="PANTHER" id="PTHR12110:SF53">
    <property type="entry name" value="BLR5974 PROTEIN"/>
    <property type="match status" value="1"/>
</dbReference>
<protein>
    <submittedName>
        <fullName evidence="2">Sugar phosphate isomerase/epimerase</fullName>
    </submittedName>
</protein>
<reference evidence="2" key="2">
    <citation type="journal article" date="2021" name="Microbiol. Resour. Announc.">
        <title>Complete Genome Sequences of Three Human Oral Treponema parvum Isolates.</title>
        <authorList>
            <person name="Zeng H."/>
            <person name="Watt R.M."/>
        </authorList>
    </citation>
    <scope>NUCLEOTIDE SEQUENCE</scope>
    <source>
        <strain evidence="2">ATCC 700773</strain>
    </source>
</reference>
<dbReference type="AlphaFoldDB" id="A0A975F137"/>
<dbReference type="Gene3D" id="3.20.20.150">
    <property type="entry name" value="Divalent-metal-dependent TIM barrel enzymes"/>
    <property type="match status" value="1"/>
</dbReference>
<keyword evidence="2" id="KW-0413">Isomerase</keyword>
<dbReference type="Pfam" id="PF01261">
    <property type="entry name" value="AP_endonuc_2"/>
    <property type="match status" value="1"/>
</dbReference>
<dbReference type="RefSeq" id="WP_210117354.1">
    <property type="nucleotide sequence ID" value="NZ_CP054257.1"/>
</dbReference>
<reference evidence="2" key="1">
    <citation type="submission" date="2020-05" db="EMBL/GenBank/DDBJ databases">
        <authorList>
            <person name="Zeng H."/>
            <person name="Chan Y.K."/>
            <person name="Watt R.M."/>
        </authorList>
    </citation>
    <scope>NUCLEOTIDE SEQUENCE</scope>
    <source>
        <strain evidence="2">ATCC 700773</strain>
    </source>
</reference>
<dbReference type="Proteomes" id="UP000671995">
    <property type="component" value="Chromosome"/>
</dbReference>
<dbReference type="InterPro" id="IPR036237">
    <property type="entry name" value="Xyl_isomerase-like_sf"/>
</dbReference>
<dbReference type="PANTHER" id="PTHR12110">
    <property type="entry name" value="HYDROXYPYRUVATE ISOMERASE"/>
    <property type="match status" value="1"/>
</dbReference>
<evidence type="ECO:0000313" key="3">
    <source>
        <dbReference type="Proteomes" id="UP000671995"/>
    </source>
</evidence>
<sequence length="271" mass="30303">MFTITGFADELGPDFYAQMEIWRQMELSWFELRSAWGSNVMELTDEQVSLIGKTIKGCGIKVSCIGSPIGKTFIEDPLSLEMKRLERAVRLANFFGCGRVRIFSFYCKNGNILEHRDEVLSRLEKMTEFASREGVTLLHENESEIYGQLSAQSAEIAAALKSDHFGLVFDPANYSIAGENALDAEKVMHKYISYVHVKDYSGHALDMSVPGEGVSCIPQVFDRLRDRDIFISMEPHLDVAGRFGGGTSPEKFAVAVNAVRKILDGLGIEWK</sequence>
<feature type="domain" description="Xylose isomerase-like TIM barrel" evidence="1">
    <location>
        <begin position="27"/>
        <end position="235"/>
    </location>
</feature>
<gene>
    <name evidence="2" type="ORF">HRI96_10790</name>
</gene>
<dbReference type="GO" id="GO:0016853">
    <property type="term" value="F:isomerase activity"/>
    <property type="evidence" value="ECO:0007669"/>
    <property type="project" value="UniProtKB-KW"/>
</dbReference>
<dbReference type="EMBL" id="CP054257">
    <property type="protein sequence ID" value="QTQ12641.1"/>
    <property type="molecule type" value="Genomic_DNA"/>
</dbReference>
<proteinExistence type="predicted"/>
<accession>A0A975F137</accession>
<name>A0A975F137_9SPIR</name>
<dbReference type="InterPro" id="IPR013022">
    <property type="entry name" value="Xyl_isomerase-like_TIM-brl"/>
</dbReference>
<dbReference type="SUPFAM" id="SSF51658">
    <property type="entry name" value="Xylose isomerase-like"/>
    <property type="match status" value="1"/>
</dbReference>
<evidence type="ECO:0000313" key="2">
    <source>
        <dbReference type="EMBL" id="QTQ12641.1"/>
    </source>
</evidence>